<keyword evidence="4 10" id="KW-0812">Transmembrane</keyword>
<feature type="transmembrane region" description="Helical" evidence="10">
    <location>
        <begin position="209"/>
        <end position="228"/>
    </location>
</feature>
<evidence type="ECO:0000313" key="13">
    <source>
        <dbReference type="EMBL" id="KAK4100303.1"/>
    </source>
</evidence>
<comment type="similarity">
    <text evidence="2">Belongs to the major facilitator superfamily. Sugar transporter (TC 2.A.1.1) family.</text>
</comment>
<feature type="transmembrane region" description="Helical" evidence="10">
    <location>
        <begin position="24"/>
        <end position="42"/>
    </location>
</feature>
<feature type="transmembrane region" description="Helical" evidence="10">
    <location>
        <begin position="342"/>
        <end position="364"/>
    </location>
</feature>
<dbReference type="InterPro" id="IPR005829">
    <property type="entry name" value="Sugar_transporter_CS"/>
</dbReference>
<feature type="domain" description="ABC transporter" evidence="12">
    <location>
        <begin position="1017"/>
        <end position="1248"/>
    </location>
</feature>
<dbReference type="FunFam" id="3.40.50.300:FF:003119">
    <property type="entry name" value="ABC ATPase, putative (AFU_orthologue AFUA_1G16440)"/>
    <property type="match status" value="1"/>
</dbReference>
<dbReference type="CDD" id="cd03221">
    <property type="entry name" value="ABCF_EF-3"/>
    <property type="match status" value="1"/>
</dbReference>
<feature type="transmembrane region" description="Helical" evidence="10">
    <location>
        <begin position="401"/>
        <end position="427"/>
    </location>
</feature>
<keyword evidence="8 10" id="KW-0472">Membrane</keyword>
<dbReference type="GO" id="GO:0005351">
    <property type="term" value="F:carbohydrate:proton symporter activity"/>
    <property type="evidence" value="ECO:0007669"/>
    <property type="project" value="TreeGrafter"/>
</dbReference>
<evidence type="ECO:0000256" key="8">
    <source>
        <dbReference type="ARBA" id="ARBA00023136"/>
    </source>
</evidence>
<reference evidence="13" key="2">
    <citation type="submission" date="2023-05" db="EMBL/GenBank/DDBJ databases">
        <authorList>
            <consortium name="Lawrence Berkeley National Laboratory"/>
            <person name="Steindorff A."/>
            <person name="Hensen N."/>
            <person name="Bonometti L."/>
            <person name="Westerberg I."/>
            <person name="Brannstrom I.O."/>
            <person name="Guillou S."/>
            <person name="Cros-Aarteil S."/>
            <person name="Calhoun S."/>
            <person name="Haridas S."/>
            <person name="Kuo A."/>
            <person name="Mondo S."/>
            <person name="Pangilinan J."/>
            <person name="Riley R."/>
            <person name="Labutti K."/>
            <person name="Andreopoulos B."/>
            <person name="Lipzen A."/>
            <person name="Chen C."/>
            <person name="Yanf M."/>
            <person name="Daum C."/>
            <person name="Ng V."/>
            <person name="Clum A."/>
            <person name="Ohm R."/>
            <person name="Martin F."/>
            <person name="Silar P."/>
            <person name="Natvig D."/>
            <person name="Lalanne C."/>
            <person name="Gautier V."/>
            <person name="Ament-Velasquez S.L."/>
            <person name="Kruys A."/>
            <person name="Hutchinson M.I."/>
            <person name="Powell A.J."/>
            <person name="Barry K."/>
            <person name="Miller A.N."/>
            <person name="Grigoriev I.V."/>
            <person name="Debuchy R."/>
            <person name="Gladieux P."/>
            <person name="Thoren M.H."/>
            <person name="Johannesson H."/>
        </authorList>
    </citation>
    <scope>NUCLEOTIDE SEQUENCE</scope>
    <source>
        <strain evidence="13">CBS 757.83</strain>
    </source>
</reference>
<dbReference type="NCBIfam" id="TIGR00879">
    <property type="entry name" value="SP"/>
    <property type="match status" value="1"/>
</dbReference>
<dbReference type="PANTHER" id="PTHR48022">
    <property type="entry name" value="PLASTIDIC GLUCOSE TRANSPORTER 4"/>
    <property type="match status" value="1"/>
</dbReference>
<dbReference type="GO" id="GO:0016020">
    <property type="term" value="C:membrane"/>
    <property type="evidence" value="ECO:0007669"/>
    <property type="project" value="UniProtKB-SubCell"/>
</dbReference>
<dbReference type="InterPro" id="IPR003593">
    <property type="entry name" value="AAA+_ATPase"/>
</dbReference>
<dbReference type="PROSITE" id="PS00217">
    <property type="entry name" value="SUGAR_TRANSPORT_2"/>
    <property type="match status" value="1"/>
</dbReference>
<keyword evidence="5" id="KW-0547">Nucleotide-binding</keyword>
<dbReference type="Pfam" id="PF00083">
    <property type="entry name" value="Sugar_tr"/>
    <property type="match status" value="1"/>
</dbReference>
<feature type="domain" description="ABC transporter" evidence="12">
    <location>
        <begin position="577"/>
        <end position="916"/>
    </location>
</feature>
<name>A0AAN6T0I8_9PEZI</name>
<evidence type="ECO:0000256" key="7">
    <source>
        <dbReference type="ARBA" id="ARBA00022989"/>
    </source>
</evidence>
<dbReference type="InterPro" id="IPR036259">
    <property type="entry name" value="MFS_trans_sf"/>
</dbReference>
<dbReference type="SUPFAM" id="SSF103473">
    <property type="entry name" value="MFS general substrate transporter"/>
    <property type="match status" value="1"/>
</dbReference>
<evidence type="ECO:0000259" key="12">
    <source>
        <dbReference type="PROSITE" id="PS50893"/>
    </source>
</evidence>
<dbReference type="SUPFAM" id="SSF52540">
    <property type="entry name" value="P-loop containing nucleoside triphosphate hydrolases"/>
    <property type="match status" value="2"/>
</dbReference>
<dbReference type="PROSITE" id="PS50850">
    <property type="entry name" value="MFS"/>
    <property type="match status" value="1"/>
</dbReference>
<dbReference type="Gene3D" id="1.20.1250.20">
    <property type="entry name" value="MFS general substrate transporter like domains"/>
    <property type="match status" value="1"/>
</dbReference>
<dbReference type="FunFam" id="1.20.1250.20:FF:000180">
    <property type="entry name" value="MFS monosaccharide transporter"/>
    <property type="match status" value="1"/>
</dbReference>
<feature type="transmembrane region" description="Helical" evidence="10">
    <location>
        <begin position="88"/>
        <end position="105"/>
    </location>
</feature>
<comment type="subcellular location">
    <subcellularLocation>
        <location evidence="1">Membrane</location>
        <topology evidence="1">Multi-pass membrane protein</topology>
    </subcellularLocation>
</comment>
<dbReference type="AlphaFoldDB" id="A0AAN6T0I8"/>
<dbReference type="PROSITE" id="PS00216">
    <property type="entry name" value="SUGAR_TRANSPORT_1"/>
    <property type="match status" value="1"/>
</dbReference>
<dbReference type="InterPro" id="IPR003439">
    <property type="entry name" value="ABC_transporter-like_ATP-bd"/>
</dbReference>
<keyword evidence="7 10" id="KW-1133">Transmembrane helix</keyword>
<dbReference type="Gene3D" id="3.40.50.300">
    <property type="entry name" value="P-loop containing nucleotide triphosphate hydrolases"/>
    <property type="match status" value="2"/>
</dbReference>
<keyword evidence="6" id="KW-0067">ATP-binding</keyword>
<evidence type="ECO:0000256" key="4">
    <source>
        <dbReference type="ARBA" id="ARBA00022692"/>
    </source>
</evidence>
<dbReference type="InterPro" id="IPR020846">
    <property type="entry name" value="MFS_dom"/>
</dbReference>
<dbReference type="InterPro" id="IPR050360">
    <property type="entry name" value="MFS_Sugar_Transporters"/>
</dbReference>
<evidence type="ECO:0000256" key="3">
    <source>
        <dbReference type="ARBA" id="ARBA00022448"/>
    </source>
</evidence>
<feature type="region of interest" description="Disordered" evidence="9">
    <location>
        <begin position="940"/>
        <end position="959"/>
    </location>
</feature>
<protein>
    <submittedName>
        <fullName evidence="13">Transporter protein</fullName>
    </submittedName>
</protein>
<dbReference type="PROSITE" id="PS50893">
    <property type="entry name" value="ABC_TRANSPORTER_2"/>
    <property type="match status" value="2"/>
</dbReference>
<evidence type="ECO:0000256" key="1">
    <source>
        <dbReference type="ARBA" id="ARBA00004141"/>
    </source>
</evidence>
<sequence>MVGVAEFPISGTADLSKVEAPVTLKAYLLCAFAAFGGIFFGYDTGWMSGVLAMPFFITQYTGIQFDYATGTPIGVAPTEFGLPSSTKSLMTSILSCGTFFGALIAGDVGDFIGRRPTIIIGCVVFCVGCVLEIASTDQVVLFVMGRLVSGLGVGFISAIILLYMSEVAPRRVRGALVSGYQFCITLGILLANCVNYATANRNDTSSYRIPVGIQFLWALILGIGLFILPESPRFHVMKGNINAALKDLSLLRGQPMDSDYIKDELAEIVANHEYEMQVIPQTSYVGSWMACFQGSLVKGNGNLRRTILGAGIQMMQQLTGVNFIFYFGTTFFQQLGTIHNPFFISLVTTLVNVLSTPVSFWAIEKLGRRPLLIWGAVGMIVSQFIVATVGVTAAATDDAAVRAMIAFICIYIFFFASTWGPVGWVIVGECFPLPIRSRGVGISTASNWFWNCIIAVITPYMVGNEAGSADLGPRVFYIWGSLCFLSLAFAYFLVPEMRGLTLEQIDSMMEETTPRKSGAVLQANNTMTSISAESVSTILVSCKQTRFHIESPNYRELDIEGLNITVASPAPAGEKAAKGKGRAKAVAEGTEILSNASLRLKAGSRYALVGRNGSGKSTLLRAIAEKLIPGIPEETRVSILQQTRVGLANTGEPVQSTNSESTAGPTALEDVVDKATAKSDLEREISALSAGMNSTDPYGALRVLRRLRHERMEKRLFVLDKDANLRSGARGLQARKALVEYEKAVAKSAALNEQPADDISPITLQAETQEAADMLAELQLQVEPSRMADIESRAKRILTGLGFTDAYMAKPAGSLSGGWRMRSALATALLQKTDILILDEPTNFLDLLGIIWLQRHLQSLEDLPAPPTLLLVSHDRDFVSSVCTDLLILKDKDLTYFHGDLATWESAQAEKKLHLTKLKEAQDRQKAHMQESIRQNLVQGRKNNDQNKIRQAKSRQKRLDDRMGMQVNDKGGRFKLNRDLAGYHFSARADIAVPQDNRGVSVALPDPSDLRFPGALVSLENVSFRYPAAAAPTLQDITLTVSPGDRIGILGLNGAGKSTLIRLLADNPPPAPKGSRQTTGTITTHPRLKLSYYSQHSVESLQSLSHATPSLTALSLLTSEVEGELDEGELRGLLGSLGLPGRTASDVPLGKLSGGQLVRCELARLLWRRPGLLVLDEVTTHLDYETVAALREALRGWAGAVVVVSHDRWFVRGVVEGVVDEDEGSDFEVEGGDGGEDGVRRRVVYKLAGGKLIVLERGVQQFEEGMERRVRKLMGG</sequence>
<evidence type="ECO:0000259" key="11">
    <source>
        <dbReference type="PROSITE" id="PS50850"/>
    </source>
</evidence>
<dbReference type="GO" id="GO:0005524">
    <property type="term" value="F:ATP binding"/>
    <property type="evidence" value="ECO:0007669"/>
    <property type="project" value="UniProtKB-KW"/>
</dbReference>
<evidence type="ECO:0000256" key="5">
    <source>
        <dbReference type="ARBA" id="ARBA00022741"/>
    </source>
</evidence>
<dbReference type="InterPro" id="IPR027417">
    <property type="entry name" value="P-loop_NTPase"/>
</dbReference>
<comment type="caution">
    <text evidence="13">The sequence shown here is derived from an EMBL/GenBank/DDBJ whole genome shotgun (WGS) entry which is preliminary data.</text>
</comment>
<dbReference type="Pfam" id="PF00005">
    <property type="entry name" value="ABC_tran"/>
    <property type="match status" value="2"/>
</dbReference>
<dbReference type="CDD" id="cd17356">
    <property type="entry name" value="MFS_HXT"/>
    <property type="match status" value="1"/>
</dbReference>
<feature type="domain" description="Major facilitator superfamily (MFS) profile" evidence="11">
    <location>
        <begin position="29"/>
        <end position="498"/>
    </location>
</feature>
<evidence type="ECO:0000256" key="9">
    <source>
        <dbReference type="SAM" id="MobiDB-lite"/>
    </source>
</evidence>
<gene>
    <name evidence="13" type="ORF">N658DRAFT_516785</name>
</gene>
<dbReference type="InterPro" id="IPR005828">
    <property type="entry name" value="MFS_sugar_transport-like"/>
</dbReference>
<feature type="transmembrane region" description="Helical" evidence="10">
    <location>
        <begin position="140"/>
        <end position="163"/>
    </location>
</feature>
<dbReference type="InterPro" id="IPR032781">
    <property type="entry name" value="ABC_tran_Xtn"/>
</dbReference>
<evidence type="ECO:0000256" key="10">
    <source>
        <dbReference type="SAM" id="Phobius"/>
    </source>
</evidence>
<dbReference type="InterPro" id="IPR003663">
    <property type="entry name" value="Sugar/inositol_transpt"/>
</dbReference>
<accession>A0AAN6T0I8</accession>
<evidence type="ECO:0000313" key="14">
    <source>
        <dbReference type="Proteomes" id="UP001305647"/>
    </source>
</evidence>
<reference evidence="13" key="1">
    <citation type="journal article" date="2023" name="Mol. Phylogenet. Evol.">
        <title>Genome-scale phylogeny and comparative genomics of the fungal order Sordariales.</title>
        <authorList>
            <person name="Hensen N."/>
            <person name="Bonometti L."/>
            <person name="Westerberg I."/>
            <person name="Brannstrom I.O."/>
            <person name="Guillou S."/>
            <person name="Cros-Aarteil S."/>
            <person name="Calhoun S."/>
            <person name="Haridas S."/>
            <person name="Kuo A."/>
            <person name="Mondo S."/>
            <person name="Pangilinan J."/>
            <person name="Riley R."/>
            <person name="LaButti K."/>
            <person name="Andreopoulos B."/>
            <person name="Lipzen A."/>
            <person name="Chen C."/>
            <person name="Yan M."/>
            <person name="Daum C."/>
            <person name="Ng V."/>
            <person name="Clum A."/>
            <person name="Steindorff A."/>
            <person name="Ohm R.A."/>
            <person name="Martin F."/>
            <person name="Silar P."/>
            <person name="Natvig D.O."/>
            <person name="Lalanne C."/>
            <person name="Gautier V."/>
            <person name="Ament-Velasquez S.L."/>
            <person name="Kruys A."/>
            <person name="Hutchinson M.I."/>
            <person name="Powell A.J."/>
            <person name="Barry K."/>
            <person name="Miller A.N."/>
            <person name="Grigoriev I.V."/>
            <person name="Debuchy R."/>
            <person name="Gladieux P."/>
            <person name="Hiltunen Thoren M."/>
            <person name="Johannesson H."/>
        </authorList>
    </citation>
    <scope>NUCLEOTIDE SEQUENCE</scope>
    <source>
        <strain evidence="13">CBS 757.83</strain>
    </source>
</reference>
<dbReference type="EMBL" id="MU863642">
    <property type="protein sequence ID" value="KAK4100303.1"/>
    <property type="molecule type" value="Genomic_DNA"/>
</dbReference>
<dbReference type="Pfam" id="PF12848">
    <property type="entry name" value="ABC_tran_Xtn"/>
    <property type="match status" value="1"/>
</dbReference>
<dbReference type="PANTHER" id="PTHR48022:SF61">
    <property type="entry name" value="HIGH AFFINITY GLUCOSE TRANSPORTER RGT2"/>
    <property type="match status" value="1"/>
</dbReference>
<feature type="transmembrane region" description="Helical" evidence="10">
    <location>
        <begin position="371"/>
        <end position="395"/>
    </location>
</feature>
<dbReference type="Proteomes" id="UP001305647">
    <property type="component" value="Unassembled WGS sequence"/>
</dbReference>
<evidence type="ECO:0000256" key="2">
    <source>
        <dbReference type="ARBA" id="ARBA00010992"/>
    </source>
</evidence>
<proteinExistence type="inferred from homology"/>
<feature type="transmembrane region" description="Helical" evidence="10">
    <location>
        <begin position="117"/>
        <end position="134"/>
    </location>
</feature>
<dbReference type="PRINTS" id="PR00171">
    <property type="entry name" value="SUGRTRNSPORT"/>
</dbReference>
<dbReference type="SMART" id="SM00382">
    <property type="entry name" value="AAA"/>
    <property type="match status" value="2"/>
</dbReference>
<feature type="transmembrane region" description="Helical" evidence="10">
    <location>
        <begin position="439"/>
        <end position="462"/>
    </location>
</feature>
<dbReference type="GO" id="GO:0016887">
    <property type="term" value="F:ATP hydrolysis activity"/>
    <property type="evidence" value="ECO:0007669"/>
    <property type="project" value="InterPro"/>
</dbReference>
<keyword evidence="3" id="KW-0813">Transport</keyword>
<keyword evidence="14" id="KW-1185">Reference proteome</keyword>
<feature type="transmembrane region" description="Helical" evidence="10">
    <location>
        <begin position="175"/>
        <end position="197"/>
    </location>
</feature>
<evidence type="ECO:0000256" key="6">
    <source>
        <dbReference type="ARBA" id="ARBA00022840"/>
    </source>
</evidence>
<feature type="transmembrane region" description="Helical" evidence="10">
    <location>
        <begin position="474"/>
        <end position="494"/>
    </location>
</feature>
<organism evidence="13 14">
    <name type="scientific">Parathielavia hyrcaniae</name>
    <dbReference type="NCBI Taxonomy" id="113614"/>
    <lineage>
        <taxon>Eukaryota</taxon>
        <taxon>Fungi</taxon>
        <taxon>Dikarya</taxon>
        <taxon>Ascomycota</taxon>
        <taxon>Pezizomycotina</taxon>
        <taxon>Sordariomycetes</taxon>
        <taxon>Sordariomycetidae</taxon>
        <taxon>Sordariales</taxon>
        <taxon>Chaetomiaceae</taxon>
        <taxon>Parathielavia</taxon>
    </lineage>
</organism>